<dbReference type="RefSeq" id="WP_101711327.1">
    <property type="nucleotide sequence ID" value="NZ_CP026100.1"/>
</dbReference>
<dbReference type="EMBL" id="PJRQ01000006">
    <property type="protein sequence ID" value="PLR20489.1"/>
    <property type="molecule type" value="Genomic_DNA"/>
</dbReference>
<feature type="coiled-coil region" evidence="2">
    <location>
        <begin position="104"/>
        <end position="169"/>
    </location>
</feature>
<dbReference type="EMBL" id="CP026100">
    <property type="protein sequence ID" value="AYV48921.1"/>
    <property type="molecule type" value="Genomic_DNA"/>
</dbReference>
<dbReference type="GO" id="GO:1990281">
    <property type="term" value="C:efflux pump complex"/>
    <property type="evidence" value="ECO:0007669"/>
    <property type="project" value="TreeGrafter"/>
</dbReference>
<dbReference type="GO" id="GO:1990961">
    <property type="term" value="P:xenobiotic detoxification by transmembrane export across the plasma membrane"/>
    <property type="evidence" value="ECO:0007669"/>
    <property type="project" value="InterPro"/>
</dbReference>
<dbReference type="GO" id="GO:1990195">
    <property type="term" value="C:macrolide transmembrane transporter complex"/>
    <property type="evidence" value="ECO:0007669"/>
    <property type="project" value="InterPro"/>
</dbReference>
<dbReference type="GO" id="GO:0019898">
    <property type="term" value="C:extrinsic component of membrane"/>
    <property type="evidence" value="ECO:0007669"/>
    <property type="project" value="InterPro"/>
</dbReference>
<evidence type="ECO:0000313" key="5">
    <source>
        <dbReference type="Proteomes" id="UP000234483"/>
    </source>
</evidence>
<dbReference type="Gene3D" id="2.40.30.170">
    <property type="match status" value="1"/>
</dbReference>
<dbReference type="Proteomes" id="UP000281192">
    <property type="component" value="Chromosome"/>
</dbReference>
<dbReference type="SUPFAM" id="SSF111369">
    <property type="entry name" value="HlyD-like secretion proteins"/>
    <property type="match status" value="1"/>
</dbReference>
<dbReference type="AlphaFoldDB" id="A0A2N5D344"/>
<dbReference type="GO" id="GO:0015562">
    <property type="term" value="F:efflux transmembrane transporter activity"/>
    <property type="evidence" value="ECO:0007669"/>
    <property type="project" value="TreeGrafter"/>
</dbReference>
<organism evidence="4 5">
    <name type="scientific">Caulobacter flavus</name>
    <dbReference type="NCBI Taxonomy" id="1679497"/>
    <lineage>
        <taxon>Bacteria</taxon>
        <taxon>Pseudomonadati</taxon>
        <taxon>Pseudomonadota</taxon>
        <taxon>Alphaproteobacteria</taxon>
        <taxon>Caulobacterales</taxon>
        <taxon>Caulobacteraceae</taxon>
        <taxon>Caulobacter</taxon>
    </lineage>
</organism>
<dbReference type="Gene3D" id="6.10.140.1990">
    <property type="match status" value="1"/>
</dbReference>
<evidence type="ECO:0000313" key="3">
    <source>
        <dbReference type="EMBL" id="AYV48921.1"/>
    </source>
</evidence>
<evidence type="ECO:0000313" key="4">
    <source>
        <dbReference type="EMBL" id="PLR20489.1"/>
    </source>
</evidence>
<dbReference type="InterPro" id="IPR030190">
    <property type="entry name" value="MacA_alpha-hairpin_sf"/>
</dbReference>
<sequence>MPALFRRRRFWLISVGALAILGGGFWMQSQAKAKKVEAAKVAAATPATPYGAVADGKADVEGGMISVAARRQGIVSEVFVQEGDMVHKGQPLAKQEDDDARLAAETASANLAQARAQIRVLEVRKTTAQREYARLQGLTASNFVAGQRLDQARDAIAGADAELDAQRALVATFAAQLNQARFNQELTVIRAPADGRIARRYANPGSGASTLNVTSMFDLEPSTARIVRAEISESAIPFVAIGQSVEIIPEADQKKTYTGKVLRRAAVFGARKLQSDDPSERTDARVVEVVVSADGTPFLIGQRVLVKFMKPGQVAGAKRAGPQAADPPKS</sequence>
<dbReference type="Proteomes" id="UP000234483">
    <property type="component" value="Unassembled WGS sequence"/>
</dbReference>
<accession>A0A2N5D344</accession>
<gene>
    <name evidence="3" type="ORF">C1707_23175</name>
    <name evidence="4" type="ORF">CFHF_01820</name>
</gene>
<proteinExistence type="predicted"/>
<protein>
    <submittedName>
        <fullName evidence="4">Hemolysin secretion protein D</fullName>
    </submittedName>
</protein>
<dbReference type="PANTHER" id="PTHR30469">
    <property type="entry name" value="MULTIDRUG RESISTANCE PROTEIN MDTA"/>
    <property type="match status" value="1"/>
</dbReference>
<dbReference type="GO" id="GO:0030313">
    <property type="term" value="C:cell envelope"/>
    <property type="evidence" value="ECO:0007669"/>
    <property type="project" value="UniProtKB-SubCell"/>
</dbReference>
<evidence type="ECO:0000256" key="1">
    <source>
        <dbReference type="ARBA" id="ARBA00023054"/>
    </source>
</evidence>
<name>A0A2N5D344_9CAUL</name>
<evidence type="ECO:0000313" key="6">
    <source>
        <dbReference type="Proteomes" id="UP000281192"/>
    </source>
</evidence>
<evidence type="ECO:0000256" key="2">
    <source>
        <dbReference type="SAM" id="Coils"/>
    </source>
</evidence>
<dbReference type="OrthoDB" id="8794034at2"/>
<reference evidence="4 5" key="1">
    <citation type="submission" date="2017-12" db="EMBL/GenBank/DDBJ databases">
        <title>The genome sequence of Caulobacter flavus CGMCC1 15093.</title>
        <authorList>
            <person name="Gao J."/>
            <person name="Mao X."/>
            <person name="Sun J."/>
        </authorList>
    </citation>
    <scope>NUCLEOTIDE SEQUENCE [LARGE SCALE GENOMIC DNA]</scope>
    <source>
        <strain evidence="4 5">CGMCC1 15093</strain>
    </source>
</reference>
<reference evidence="3 6" key="2">
    <citation type="submission" date="2018-01" db="EMBL/GenBank/DDBJ databases">
        <title>Complete genome sequence of Caulobacter flavus RHGG3.</title>
        <authorList>
            <person name="Yang E."/>
        </authorList>
    </citation>
    <scope>NUCLEOTIDE SEQUENCE [LARGE SCALE GENOMIC DNA]</scope>
    <source>
        <strain evidence="3 6">RHGG3</strain>
    </source>
</reference>
<keyword evidence="1 2" id="KW-0175">Coiled coil</keyword>
<keyword evidence="6" id="KW-1185">Reference proteome</keyword>
<dbReference type="PANTHER" id="PTHR30469:SF15">
    <property type="entry name" value="HLYD FAMILY OF SECRETION PROTEINS"/>
    <property type="match status" value="1"/>
</dbReference>
<dbReference type="Gene3D" id="2.40.50.100">
    <property type="match status" value="1"/>
</dbReference>
<dbReference type="KEGG" id="cfh:C1707_23175"/>